<reference evidence="2 3" key="1">
    <citation type="submission" date="2018-02" db="EMBL/GenBank/DDBJ databases">
        <title>Complete genome sequencing of Faecalibacterium prausnitzii strains isolated from the human gut.</title>
        <authorList>
            <person name="Fitzgerald B.C."/>
            <person name="Shkoporov A.N."/>
            <person name="Ross P.R."/>
            <person name="Hill C."/>
        </authorList>
    </citation>
    <scope>NUCLEOTIDE SEQUENCE [LARGE SCALE GENOMIC DNA]</scope>
    <source>
        <strain evidence="2 3">APC942/8-14-2</strain>
    </source>
</reference>
<dbReference type="RefSeq" id="WP_112116307.1">
    <property type="nucleotide sequence ID" value="NZ_PRKZ01000010.1"/>
</dbReference>
<evidence type="ECO:0000313" key="3">
    <source>
        <dbReference type="Proteomes" id="UP000251634"/>
    </source>
</evidence>
<dbReference type="EMBL" id="PRKZ01000010">
    <property type="protein sequence ID" value="RAW48123.1"/>
    <property type="molecule type" value="Genomic_DNA"/>
</dbReference>
<organism evidence="2 3">
    <name type="scientific">Faecalibacterium prausnitzii</name>
    <dbReference type="NCBI Taxonomy" id="853"/>
    <lineage>
        <taxon>Bacteria</taxon>
        <taxon>Bacillati</taxon>
        <taxon>Bacillota</taxon>
        <taxon>Clostridia</taxon>
        <taxon>Eubacteriales</taxon>
        <taxon>Oscillospiraceae</taxon>
        <taxon>Faecalibacterium</taxon>
    </lineage>
</organism>
<dbReference type="AlphaFoldDB" id="A0A329TGH9"/>
<dbReference type="InterPro" id="IPR043778">
    <property type="entry name" value="DUF5720"/>
</dbReference>
<protein>
    <recommendedName>
        <fullName evidence="1">DUF5720 domain-containing protein</fullName>
    </recommendedName>
</protein>
<sequence>MERSSTIAELMERRRIQAGAKEYQGHTYMDLARFDEATKHMIIFDVLTNESPVGWKGERNRLYLSEAGYQKALDNQKAGNIKIISHANVARGNLYYDRRDMAR</sequence>
<dbReference type="Proteomes" id="UP000251634">
    <property type="component" value="Unassembled WGS sequence"/>
</dbReference>
<feature type="domain" description="DUF5720" evidence="1">
    <location>
        <begin position="5"/>
        <end position="102"/>
    </location>
</feature>
<gene>
    <name evidence="2" type="ORF">C4N25_11845</name>
</gene>
<dbReference type="Pfam" id="PF18987">
    <property type="entry name" value="DUF5720"/>
    <property type="match status" value="1"/>
</dbReference>
<evidence type="ECO:0000259" key="1">
    <source>
        <dbReference type="Pfam" id="PF18987"/>
    </source>
</evidence>
<evidence type="ECO:0000313" key="2">
    <source>
        <dbReference type="EMBL" id="RAW48123.1"/>
    </source>
</evidence>
<accession>A0A329TGH9</accession>
<name>A0A329TGH9_9FIRM</name>
<proteinExistence type="predicted"/>
<comment type="caution">
    <text evidence="2">The sequence shown here is derived from an EMBL/GenBank/DDBJ whole genome shotgun (WGS) entry which is preliminary data.</text>
</comment>